<dbReference type="SUPFAM" id="SSF51445">
    <property type="entry name" value="(Trans)glycosidases"/>
    <property type="match status" value="1"/>
</dbReference>
<proteinExistence type="inferred from homology"/>
<evidence type="ECO:0008006" key="5">
    <source>
        <dbReference type="Google" id="ProtNLM"/>
    </source>
</evidence>
<name>A0A398BHG2_9BACI</name>
<dbReference type="Gene3D" id="3.20.20.80">
    <property type="entry name" value="Glycosidases"/>
    <property type="match status" value="1"/>
</dbReference>
<gene>
    <name evidence="3" type="ORF">D1970_01640</name>
</gene>
<reference evidence="3 4" key="1">
    <citation type="submission" date="2018-08" db="EMBL/GenBank/DDBJ databases">
        <title>Bacillus jemisoniae sp. nov., Bacillus chryseoplanitiae sp. nov., Bacillus resnikiae sp. nov., and Bacillus frankliniae sp. nov., isolated from Viking spacecraft and associated surfaces.</title>
        <authorList>
            <person name="Seuylemezian A."/>
            <person name="Vaishampayan P."/>
        </authorList>
    </citation>
    <scope>NUCLEOTIDE SEQUENCE [LARGE SCALE GENOMIC DNA]</scope>
    <source>
        <strain evidence="3 4">JJ-247</strain>
    </source>
</reference>
<sequence length="594" mass="69777">MVSTKKSIILFAILLLFIITVVAMKSFFFPKQLLKKEEKEIIQSITTDKASYQPNEPVHFTTKLAGKKSDGTLKITYYHLNDIISQKKMKVEKNEVHWTWKPLKEDFKGYLVRVQFVSETDQDQQTIAVDVSSDWSRFPRYGFLSRFEDMPSEDMESVISKLNRFHINGLQFYDWHYKHHQPIKFENNEPAVFWEDIANRPVSLQTIKRYIDFAHERNMKTMAYNLLYGAFAGAEKDGVKTEWRLFKDQQRNATDYHPLPDEWKSDVFLVDPSNPEWQNFIIEQQKKVYKDLPFDGWHIDQLGDRGNVYDCNGIPVALDESFQGFISNAKKEMPNKRLVMNAVSQYGQKQLGQTPVDFLYTEVWEQDNYYGDLKRIIDENNWYSQGKYNTVLAAYMNYDYSNQPGTFNTPGILLTNSVIFASGGSHLELGEHMLSKEYFPHENLKMDQLLQSELLHYYDFLVAYENLLRDHLHEVPITIHSPDWVHFSSQPEKGKVWTFAKQKANKKVIHFINFFDATTMGWRDTNANQVEPQDRKQLTVQLEETRPIKKVWLASPDQQNGVPKSLNFKQENKNVTFTLPSLKYWDMAVIEYEK</sequence>
<dbReference type="EMBL" id="QWVT01000005">
    <property type="protein sequence ID" value="RID88541.1"/>
    <property type="molecule type" value="Genomic_DNA"/>
</dbReference>
<dbReference type="InterPro" id="IPR013780">
    <property type="entry name" value="Glyco_hydro_b"/>
</dbReference>
<keyword evidence="2" id="KW-0732">Signal</keyword>
<protein>
    <recommendedName>
        <fullName evidence="5">Cycloisomaltooligosaccharide glucanotransferase</fullName>
    </recommendedName>
</protein>
<dbReference type="OrthoDB" id="9778932at2"/>
<evidence type="ECO:0000256" key="1">
    <source>
        <dbReference type="ARBA" id="ARBA00010837"/>
    </source>
</evidence>
<dbReference type="Gene3D" id="2.60.40.1180">
    <property type="entry name" value="Golgi alpha-mannosidase II"/>
    <property type="match status" value="1"/>
</dbReference>
<dbReference type="InterPro" id="IPR013783">
    <property type="entry name" value="Ig-like_fold"/>
</dbReference>
<dbReference type="CDD" id="cd14745">
    <property type="entry name" value="GH66"/>
    <property type="match status" value="1"/>
</dbReference>
<comment type="caution">
    <text evidence="3">The sequence shown here is derived from an EMBL/GenBank/DDBJ whole genome shotgun (WGS) entry which is preliminary data.</text>
</comment>
<dbReference type="Pfam" id="PF13199">
    <property type="entry name" value="Glyco_hydro_66"/>
    <property type="match status" value="1"/>
</dbReference>
<dbReference type="Gene3D" id="2.60.40.10">
    <property type="entry name" value="Immunoglobulins"/>
    <property type="match status" value="1"/>
</dbReference>
<evidence type="ECO:0000313" key="4">
    <source>
        <dbReference type="Proteomes" id="UP000265816"/>
    </source>
</evidence>
<keyword evidence="4" id="KW-1185">Reference proteome</keyword>
<accession>A0A398BHG2</accession>
<dbReference type="InterPro" id="IPR017853">
    <property type="entry name" value="GH"/>
</dbReference>
<dbReference type="InterPro" id="IPR025092">
    <property type="entry name" value="Glyco_hydro_66"/>
</dbReference>
<evidence type="ECO:0000256" key="2">
    <source>
        <dbReference type="ARBA" id="ARBA00022729"/>
    </source>
</evidence>
<organism evidence="3 4">
    <name type="scientific">Mesobacillus zeae</name>
    <dbReference type="NCBI Taxonomy" id="1917180"/>
    <lineage>
        <taxon>Bacteria</taxon>
        <taxon>Bacillati</taxon>
        <taxon>Bacillota</taxon>
        <taxon>Bacilli</taxon>
        <taxon>Bacillales</taxon>
        <taxon>Bacillaceae</taxon>
        <taxon>Mesobacillus</taxon>
    </lineage>
</organism>
<evidence type="ECO:0000313" key="3">
    <source>
        <dbReference type="EMBL" id="RID88541.1"/>
    </source>
</evidence>
<comment type="similarity">
    <text evidence="1">Belongs to the glycosyl hydrolase 66 family.</text>
</comment>
<dbReference type="RefSeq" id="WP_119111150.1">
    <property type="nucleotide sequence ID" value="NZ_CBCSEO010000035.1"/>
</dbReference>
<dbReference type="AlphaFoldDB" id="A0A398BHG2"/>
<dbReference type="Proteomes" id="UP000265816">
    <property type="component" value="Unassembled WGS sequence"/>
</dbReference>